<dbReference type="KEGG" id="apb:SAR116_1534"/>
<dbReference type="Pfam" id="PF13414">
    <property type="entry name" value="TPR_11"/>
    <property type="match status" value="1"/>
</dbReference>
<dbReference type="Pfam" id="PF13181">
    <property type="entry name" value="TPR_8"/>
    <property type="match status" value="1"/>
</dbReference>
<feature type="repeat" description="TPR" evidence="3">
    <location>
        <begin position="81"/>
        <end position="114"/>
    </location>
</feature>
<gene>
    <name evidence="4" type="ordered locus">SAR116_1534</name>
</gene>
<feature type="repeat" description="TPR" evidence="3">
    <location>
        <begin position="353"/>
        <end position="386"/>
    </location>
</feature>
<keyword evidence="4" id="KW-0808">Transferase</keyword>
<accession>D5BU30</accession>
<dbReference type="GO" id="GO:0006396">
    <property type="term" value="P:RNA processing"/>
    <property type="evidence" value="ECO:0007669"/>
    <property type="project" value="InterPro"/>
</dbReference>
<dbReference type="PANTHER" id="PTHR44858:SF1">
    <property type="entry name" value="UDP-N-ACETYLGLUCOSAMINE--PEPTIDE N-ACETYLGLUCOSAMINYLTRANSFERASE SPINDLY-RELATED"/>
    <property type="match status" value="1"/>
</dbReference>
<dbReference type="Pfam" id="PF13432">
    <property type="entry name" value="TPR_16"/>
    <property type="match status" value="2"/>
</dbReference>
<proteinExistence type="predicted"/>
<protein>
    <submittedName>
        <fullName evidence="4">Putative TPR repeat protein</fullName>
        <ecNumber evidence="4">2.4.1.41</ecNumber>
    </submittedName>
</protein>
<feature type="repeat" description="TPR" evidence="3">
    <location>
        <begin position="319"/>
        <end position="352"/>
    </location>
</feature>
<dbReference type="InterPro" id="IPR003107">
    <property type="entry name" value="HAT"/>
</dbReference>
<dbReference type="EMBL" id="CP001751">
    <property type="protein sequence ID" value="ADE39777.1"/>
    <property type="molecule type" value="Genomic_DNA"/>
</dbReference>
<name>D5BU30_PUNMI</name>
<dbReference type="OrthoDB" id="9800698at2"/>
<keyword evidence="4" id="KW-0328">Glycosyltransferase</keyword>
<organism evidence="4 5">
    <name type="scientific">Puniceispirillum marinum (strain IMCC1322)</name>
    <dbReference type="NCBI Taxonomy" id="488538"/>
    <lineage>
        <taxon>Bacteria</taxon>
        <taxon>Pseudomonadati</taxon>
        <taxon>Pseudomonadota</taxon>
        <taxon>Alphaproteobacteria</taxon>
        <taxon>Candidatus Puniceispirillales</taxon>
        <taxon>Candidatus Puniceispirillaceae</taxon>
        <taxon>Candidatus Puniceispirillum</taxon>
    </lineage>
</organism>
<keyword evidence="5" id="KW-1185">Reference proteome</keyword>
<feature type="repeat" description="TPR" evidence="3">
    <location>
        <begin position="47"/>
        <end position="80"/>
    </location>
</feature>
<reference evidence="4 5" key="1">
    <citation type="journal article" date="2010" name="J. Bacteriol.">
        <title>Complete genome sequence of "Candidatus Puniceispirillum marinum" IMCC1322, a representative of the SAR116 clade in the Alphaproteobacteria.</title>
        <authorList>
            <person name="Oh H.M."/>
            <person name="Kwon K.K."/>
            <person name="Kang I."/>
            <person name="Kang S.G."/>
            <person name="Lee J.H."/>
            <person name="Kim S.J."/>
            <person name="Cho J.C."/>
        </authorList>
    </citation>
    <scope>NUCLEOTIDE SEQUENCE [LARGE SCALE GENOMIC DNA]</scope>
    <source>
        <strain evidence="4 5">IMCC1322</strain>
    </source>
</reference>
<dbReference type="GO" id="GO:0004653">
    <property type="term" value="F:polypeptide N-acetylgalactosaminyltransferase activity"/>
    <property type="evidence" value="ECO:0007669"/>
    <property type="project" value="UniProtKB-EC"/>
</dbReference>
<dbReference type="EC" id="2.4.1.41" evidence="4"/>
<evidence type="ECO:0000313" key="5">
    <source>
        <dbReference type="Proteomes" id="UP000007460"/>
    </source>
</evidence>
<dbReference type="Pfam" id="PF13469">
    <property type="entry name" value="Sulfotransfer_3"/>
    <property type="match status" value="1"/>
</dbReference>
<dbReference type="RefSeq" id="WP_013046404.1">
    <property type="nucleotide sequence ID" value="NC_014010.1"/>
</dbReference>
<dbReference type="SMART" id="SM00386">
    <property type="entry name" value="HAT"/>
    <property type="match status" value="3"/>
</dbReference>
<dbReference type="Pfam" id="PF00515">
    <property type="entry name" value="TPR_1"/>
    <property type="match status" value="1"/>
</dbReference>
<evidence type="ECO:0000256" key="1">
    <source>
        <dbReference type="ARBA" id="ARBA00022737"/>
    </source>
</evidence>
<dbReference type="PROSITE" id="PS50005">
    <property type="entry name" value="TPR"/>
    <property type="match status" value="8"/>
</dbReference>
<feature type="repeat" description="TPR" evidence="3">
    <location>
        <begin position="183"/>
        <end position="216"/>
    </location>
</feature>
<dbReference type="InterPro" id="IPR050498">
    <property type="entry name" value="Ycf3"/>
</dbReference>
<sequence>MSSHYAAAKDDPPATQVQALIALYNQGEMAQTERQCRMALQEFPRSVTLLNLLGAAFQTQGKLDFAASAFVKAIALNPKDAQLHNNYGVVLLALSSFDTARACFLKALKLTPDYVEAHNNLGNALRSLGQLDAALTRYNKAIAIQPTYGQAHYNRGVTLQQMQQMTAALASYEDALAVQPEFIEAHINRGVIFQQLGKADDAITSYELALTIDPDHAETHNNMGIIYAGTGDHERAQTYYEKALALKPDYVEGYINLATMLFETGHTAAAIAHLETALGYDANDAMAHNLYGLLKKAQGDVVGALASYATAIAQNPDFAEPHINTGLALQQSGAHASALAAFDRAIKINPDHAEAYNNKAVTLQELGRFDAALASYDQAITLAPDYALAYFNRSNLIKDIAPNDPMLANMERLFADHNTDKNARKKLGFALGAAHEKMAHYDASFRFLQQANDLRKAEGDYHIEDDRALFSMITDSYRHFQRANLKIKNTKTKETIQPILIVGMPRSGTSLAEQILASHPDVHGAGELDILTTLFESLFICPDHQPSPKDMAQRVAAETETIRAQYFRTLTSCADGASFVTDKLPLNFRWIGFIKQMFPEAKIIHLQRDPRAICWSIYKHEFASKGNGFAYDIDDLAAFYRLYANLMGVWHSLLPHDIYELNYERLTQNQEDETRALLAFCDLTWAPQCLEFHKTERAVQTASAVQVRQKLYQGSSDAWRHYEQYLGAWMNLTP</sequence>
<dbReference type="InterPro" id="IPR027417">
    <property type="entry name" value="P-loop_NTPase"/>
</dbReference>
<dbReference type="Proteomes" id="UP000007460">
    <property type="component" value="Chromosome"/>
</dbReference>
<dbReference type="Gene3D" id="1.25.40.10">
    <property type="entry name" value="Tetratricopeptide repeat domain"/>
    <property type="match status" value="5"/>
</dbReference>
<keyword evidence="2 3" id="KW-0802">TPR repeat</keyword>
<evidence type="ECO:0000256" key="2">
    <source>
        <dbReference type="ARBA" id="ARBA00022803"/>
    </source>
</evidence>
<dbReference type="Gene3D" id="3.40.50.300">
    <property type="entry name" value="P-loop containing nucleotide triphosphate hydrolases"/>
    <property type="match status" value="1"/>
</dbReference>
<feature type="repeat" description="TPR" evidence="3">
    <location>
        <begin position="217"/>
        <end position="250"/>
    </location>
</feature>
<dbReference type="GO" id="GO:0046813">
    <property type="term" value="P:receptor-mediated virion attachment to host cell"/>
    <property type="evidence" value="ECO:0007669"/>
    <property type="project" value="TreeGrafter"/>
</dbReference>
<dbReference type="HOGENOM" id="CLU_017034_0_0_5"/>
<dbReference type="InterPro" id="IPR011990">
    <property type="entry name" value="TPR-like_helical_dom_sf"/>
</dbReference>
<dbReference type="AlphaFoldDB" id="D5BU30"/>
<dbReference type="GO" id="GO:0009279">
    <property type="term" value="C:cell outer membrane"/>
    <property type="evidence" value="ECO:0007669"/>
    <property type="project" value="TreeGrafter"/>
</dbReference>
<dbReference type="PROSITE" id="PS50293">
    <property type="entry name" value="TPR_REGION"/>
    <property type="match status" value="4"/>
</dbReference>
<feature type="repeat" description="TPR" evidence="3">
    <location>
        <begin position="149"/>
        <end position="182"/>
    </location>
</feature>
<dbReference type="SMART" id="SM00028">
    <property type="entry name" value="TPR"/>
    <property type="match status" value="10"/>
</dbReference>
<dbReference type="STRING" id="488538.SAR116_1534"/>
<keyword evidence="1" id="KW-0677">Repeat</keyword>
<dbReference type="PANTHER" id="PTHR44858">
    <property type="entry name" value="TETRATRICOPEPTIDE REPEAT PROTEIN 6"/>
    <property type="match status" value="1"/>
</dbReference>
<dbReference type="Pfam" id="PF13424">
    <property type="entry name" value="TPR_12"/>
    <property type="match status" value="1"/>
</dbReference>
<dbReference type="eggNOG" id="COG0457">
    <property type="taxonomic scope" value="Bacteria"/>
</dbReference>
<dbReference type="SUPFAM" id="SSF48452">
    <property type="entry name" value="TPR-like"/>
    <property type="match status" value="2"/>
</dbReference>
<feature type="repeat" description="TPR" evidence="3">
    <location>
        <begin position="115"/>
        <end position="148"/>
    </location>
</feature>
<evidence type="ECO:0000313" key="4">
    <source>
        <dbReference type="EMBL" id="ADE39777.1"/>
    </source>
</evidence>
<evidence type="ECO:0000256" key="3">
    <source>
        <dbReference type="PROSITE-ProRule" id="PRU00339"/>
    </source>
</evidence>
<dbReference type="SUPFAM" id="SSF52540">
    <property type="entry name" value="P-loop containing nucleoside triphosphate hydrolases"/>
    <property type="match status" value="1"/>
</dbReference>
<dbReference type="InterPro" id="IPR019734">
    <property type="entry name" value="TPR_rpt"/>
</dbReference>